<comment type="subunit">
    <text evidence="6">Part of the ribosomal stalk of the 50S ribosomal subunit. The N-terminus interacts with L11 and the large rRNA to form the base of the stalk. The C-terminus forms an elongated spine to which L12 dimers bind in a sequential fashion forming a multimeric L10(L12)X complex.</text>
</comment>
<comment type="function">
    <text evidence="1 6">Forms part of the ribosomal stalk, playing a central role in the interaction of the ribosome with GTP-bound translation factors.</text>
</comment>
<dbReference type="CDD" id="cd05797">
    <property type="entry name" value="Ribosomal_L10"/>
    <property type="match status" value="1"/>
</dbReference>
<dbReference type="HAMAP" id="MF_00362">
    <property type="entry name" value="Ribosomal_uL10"/>
    <property type="match status" value="1"/>
</dbReference>
<dbReference type="InterPro" id="IPR043141">
    <property type="entry name" value="Ribosomal_uL10-like_sf"/>
</dbReference>
<dbReference type="Gene3D" id="3.30.70.1730">
    <property type="match status" value="1"/>
</dbReference>
<comment type="similarity">
    <text evidence="2 6">Belongs to the universal ribosomal protein uL10 family.</text>
</comment>
<dbReference type="GO" id="GO:0003735">
    <property type="term" value="F:structural constituent of ribosome"/>
    <property type="evidence" value="ECO:0007669"/>
    <property type="project" value="InterPro"/>
</dbReference>
<dbReference type="Gene3D" id="6.10.250.290">
    <property type="match status" value="1"/>
</dbReference>
<dbReference type="Pfam" id="PF00466">
    <property type="entry name" value="Ribosomal_L10"/>
    <property type="match status" value="1"/>
</dbReference>
<protein>
    <recommendedName>
        <fullName evidence="5 6">Large ribosomal subunit protein uL10</fullName>
    </recommendedName>
</protein>
<dbReference type="EMBL" id="CAADEY010000044">
    <property type="protein sequence ID" value="VFJ54744.1"/>
    <property type="molecule type" value="Genomic_DNA"/>
</dbReference>
<dbReference type="GO" id="GO:0006412">
    <property type="term" value="P:translation"/>
    <property type="evidence" value="ECO:0007669"/>
    <property type="project" value="UniProtKB-UniRule"/>
</dbReference>
<dbReference type="GO" id="GO:0070180">
    <property type="term" value="F:large ribosomal subunit rRNA binding"/>
    <property type="evidence" value="ECO:0007669"/>
    <property type="project" value="UniProtKB-UniRule"/>
</dbReference>
<proteinExistence type="inferred from homology"/>
<dbReference type="InterPro" id="IPR002363">
    <property type="entry name" value="Ribosomal_uL10_CS_bac"/>
</dbReference>
<evidence type="ECO:0000256" key="5">
    <source>
        <dbReference type="ARBA" id="ARBA00035202"/>
    </source>
</evidence>
<evidence type="ECO:0000256" key="1">
    <source>
        <dbReference type="ARBA" id="ARBA00002633"/>
    </source>
</evidence>
<keyword evidence="3 6" id="KW-0689">Ribosomal protein</keyword>
<keyword evidence="4 6" id="KW-0687">Ribonucleoprotein</keyword>
<evidence type="ECO:0000313" key="8">
    <source>
        <dbReference type="EMBL" id="VFJ54744.1"/>
    </source>
</evidence>
<keyword evidence="6" id="KW-0699">rRNA-binding</keyword>
<sequence>MPLTLEQKKSVVAEVGEVAQSASSVVAAEYRGLTVAQMTELRNQARNADVYVRVVPNRLAFRALEGTDFACVRESLVGPLILAFSRGEASDSARIVSDFAKANEKLIVKFASYGGKLLEGADVKALANMPTKEVALGMLLSVMKAPISKFVRTLAEPHGKLARIIDAVRQQKEAA</sequence>
<dbReference type="GO" id="GO:0015934">
    <property type="term" value="C:large ribosomal subunit"/>
    <property type="evidence" value="ECO:0007669"/>
    <property type="project" value="InterPro"/>
</dbReference>
<reference evidence="8" key="1">
    <citation type="submission" date="2019-02" db="EMBL/GenBank/DDBJ databases">
        <authorList>
            <person name="Gruber-Vodicka R. H."/>
            <person name="Seah K. B. B."/>
        </authorList>
    </citation>
    <scope>NUCLEOTIDE SEQUENCE</scope>
    <source>
        <strain evidence="8">BECK_DK161</strain>
        <strain evidence="7">BECK_DK47</strain>
    </source>
</reference>
<name>A0A450SM29_9GAMM</name>
<dbReference type="NCBIfam" id="NF000955">
    <property type="entry name" value="PRK00099.1-1"/>
    <property type="match status" value="1"/>
</dbReference>
<gene>
    <name evidence="6" type="primary">rplJ</name>
    <name evidence="7" type="ORF">BECKDK2373B_GA0170837_103628</name>
    <name evidence="8" type="ORF">BECKDK2373C_GA0170839_104427</name>
</gene>
<dbReference type="EMBL" id="CAADEX010000036">
    <property type="protein sequence ID" value="VFJ52306.1"/>
    <property type="molecule type" value="Genomic_DNA"/>
</dbReference>
<evidence type="ECO:0000256" key="4">
    <source>
        <dbReference type="ARBA" id="ARBA00023274"/>
    </source>
</evidence>
<evidence type="ECO:0000313" key="7">
    <source>
        <dbReference type="EMBL" id="VFJ52306.1"/>
    </source>
</evidence>
<keyword evidence="6" id="KW-0694">RNA-binding</keyword>
<evidence type="ECO:0000256" key="6">
    <source>
        <dbReference type="HAMAP-Rule" id="MF_00362"/>
    </source>
</evidence>
<evidence type="ECO:0000256" key="3">
    <source>
        <dbReference type="ARBA" id="ARBA00022980"/>
    </source>
</evidence>
<dbReference type="InterPro" id="IPR022973">
    <property type="entry name" value="Ribosomal_uL10_bac"/>
</dbReference>
<dbReference type="SUPFAM" id="SSF160369">
    <property type="entry name" value="Ribosomal protein L10-like"/>
    <property type="match status" value="1"/>
</dbReference>
<dbReference type="PANTHER" id="PTHR11560">
    <property type="entry name" value="39S RIBOSOMAL PROTEIN L10, MITOCHONDRIAL"/>
    <property type="match status" value="1"/>
</dbReference>
<organism evidence="8">
    <name type="scientific">Candidatus Kentrum sp. DK</name>
    <dbReference type="NCBI Taxonomy" id="2126562"/>
    <lineage>
        <taxon>Bacteria</taxon>
        <taxon>Pseudomonadati</taxon>
        <taxon>Pseudomonadota</taxon>
        <taxon>Gammaproteobacteria</taxon>
        <taxon>Candidatus Kentrum</taxon>
    </lineage>
</organism>
<dbReference type="InterPro" id="IPR001790">
    <property type="entry name" value="Ribosomal_uL10"/>
</dbReference>
<dbReference type="InterPro" id="IPR047865">
    <property type="entry name" value="Ribosomal_uL10_bac_type"/>
</dbReference>
<evidence type="ECO:0000256" key="2">
    <source>
        <dbReference type="ARBA" id="ARBA00008889"/>
    </source>
</evidence>
<dbReference type="PROSITE" id="PS01109">
    <property type="entry name" value="RIBOSOMAL_L10"/>
    <property type="match status" value="1"/>
</dbReference>
<dbReference type="AlphaFoldDB" id="A0A450SM29"/>
<accession>A0A450SM29</accession>